<dbReference type="AlphaFoldDB" id="A0A0R1SFQ0"/>
<dbReference type="PATRIC" id="fig|1423815.3.peg.871"/>
<organism evidence="1 2">
    <name type="scientific">Companilactobacillus versmoldensis DSM 14857 = KCTC 3814</name>
    <dbReference type="NCBI Taxonomy" id="1423815"/>
    <lineage>
        <taxon>Bacteria</taxon>
        <taxon>Bacillati</taxon>
        <taxon>Bacillota</taxon>
        <taxon>Bacilli</taxon>
        <taxon>Lactobacillales</taxon>
        <taxon>Lactobacillaceae</taxon>
        <taxon>Companilactobacillus</taxon>
    </lineage>
</organism>
<gene>
    <name evidence="1" type="ORF">FC27_GL000856</name>
</gene>
<protein>
    <submittedName>
        <fullName evidence="1">Uncharacterized protein</fullName>
    </submittedName>
</protein>
<evidence type="ECO:0000313" key="2">
    <source>
        <dbReference type="Proteomes" id="UP000051647"/>
    </source>
</evidence>
<sequence>MVTLLSIIGCVTGVASLVVQGLNYRLSLPKITCTQSKRHNSYWVDGATLENVKQKPYPDDFDELAISTYVSILSLRIANNSANPITINDISKVGGGTKEITSDSFTPLIYDSKEVMFCEKPFELPLRIDPYNTVNGSIAFFDVVGSPDGIKSEKIKIDTPYKNFIVTLNVKSIDLLASEQQKQNDKLAEYRNSCQEHGKDL</sequence>
<reference evidence="1 2" key="1">
    <citation type="journal article" date="2015" name="Genome Announc.">
        <title>Expanding the biotechnology potential of lactobacilli through comparative genomics of 213 strains and associated genera.</title>
        <authorList>
            <person name="Sun Z."/>
            <person name="Harris H.M."/>
            <person name="McCann A."/>
            <person name="Guo C."/>
            <person name="Argimon S."/>
            <person name="Zhang W."/>
            <person name="Yang X."/>
            <person name="Jeffery I.B."/>
            <person name="Cooney J.C."/>
            <person name="Kagawa T.F."/>
            <person name="Liu W."/>
            <person name="Song Y."/>
            <person name="Salvetti E."/>
            <person name="Wrobel A."/>
            <person name="Rasinkangas P."/>
            <person name="Parkhill J."/>
            <person name="Rea M.C."/>
            <person name="O'Sullivan O."/>
            <person name="Ritari J."/>
            <person name="Douillard F.P."/>
            <person name="Paul Ross R."/>
            <person name="Yang R."/>
            <person name="Briner A.E."/>
            <person name="Felis G.E."/>
            <person name="de Vos W.M."/>
            <person name="Barrangou R."/>
            <person name="Klaenhammer T.R."/>
            <person name="Caufield P.W."/>
            <person name="Cui Y."/>
            <person name="Zhang H."/>
            <person name="O'Toole P.W."/>
        </authorList>
    </citation>
    <scope>NUCLEOTIDE SEQUENCE [LARGE SCALE GENOMIC DNA]</scope>
    <source>
        <strain evidence="1 2">DSM 14857</strain>
    </source>
</reference>
<evidence type="ECO:0000313" key="1">
    <source>
        <dbReference type="EMBL" id="KRL68119.1"/>
    </source>
</evidence>
<name>A0A0R1SFQ0_9LACO</name>
<proteinExistence type="predicted"/>
<dbReference type="RefSeq" id="WP_029508123.1">
    <property type="nucleotide sequence ID" value="NZ_AZFA01000002.1"/>
</dbReference>
<accession>A0A0R1SFQ0</accession>
<comment type="caution">
    <text evidence="1">The sequence shown here is derived from an EMBL/GenBank/DDBJ whole genome shotgun (WGS) entry which is preliminary data.</text>
</comment>
<dbReference type="Proteomes" id="UP000051647">
    <property type="component" value="Unassembled WGS sequence"/>
</dbReference>
<dbReference type="OrthoDB" id="9864121at2"/>
<keyword evidence="2" id="KW-1185">Reference proteome</keyword>
<dbReference type="EMBL" id="AZFA01000002">
    <property type="protein sequence ID" value="KRL68119.1"/>
    <property type="molecule type" value="Genomic_DNA"/>
</dbReference>